<proteinExistence type="inferred from homology"/>
<evidence type="ECO:0000256" key="1">
    <source>
        <dbReference type="ARBA" id="ARBA00005234"/>
    </source>
</evidence>
<protein>
    <recommendedName>
        <fullName evidence="6">Ubiquitin-like protease family profile domain-containing protein</fullName>
    </recommendedName>
</protein>
<evidence type="ECO:0000313" key="7">
    <source>
        <dbReference type="EMBL" id="OQE03609.1"/>
    </source>
</evidence>
<dbReference type="GO" id="GO:0016926">
    <property type="term" value="P:protein desumoylation"/>
    <property type="evidence" value="ECO:0007669"/>
    <property type="project" value="TreeGrafter"/>
</dbReference>
<keyword evidence="4" id="KW-0788">Thiol protease</keyword>
<dbReference type="GO" id="GO:0016929">
    <property type="term" value="F:deSUMOylase activity"/>
    <property type="evidence" value="ECO:0007669"/>
    <property type="project" value="TreeGrafter"/>
</dbReference>
<organism evidence="7 8">
    <name type="scientific">Penicillium solitum</name>
    <dbReference type="NCBI Taxonomy" id="60172"/>
    <lineage>
        <taxon>Eukaryota</taxon>
        <taxon>Fungi</taxon>
        <taxon>Dikarya</taxon>
        <taxon>Ascomycota</taxon>
        <taxon>Pezizomycotina</taxon>
        <taxon>Eurotiomycetes</taxon>
        <taxon>Eurotiomycetidae</taxon>
        <taxon>Eurotiales</taxon>
        <taxon>Aspergillaceae</taxon>
        <taxon>Penicillium</taxon>
    </lineage>
</organism>
<sequence length="474" mass="53302">MGFFRWPRCKRSASPVKPTESSPKIPIPFEPSKPPFDAPDGMAAPPWKFKSHMLNYNRVLDTSQLPIPGAFPLTPPESPTLVVSQGPTIEEEDVPPKGWEFIDIDARTTPALVTDLGIHLHPRLPPYTPPLPSARRIPSPRPTKTPKPVEDDLMDIDDPWDQQAQLDARIPHGPVSAVQLFYANRKPIPANRIASWYEAEFEKRERERLARERDLQRPTRVVPPGYPVRLISPEWLAKLKRAMQSGQGNAVAKSLAGDDLYQRDIVTCIRPEAWLNDEIINAYLGLLVQYLRQSHGNLGPSDRPLFHAFNTFFYSTLRDKGYQGVQRWAKRAKIGGEGLLNVDTVFIPVHESSHWTLMVIRPAERTIEYFDSLGSRGPRQVKNIKQWLRGELGPKYNDQEWTVLPSISSRQDNGSDCGVFLLTNAKAIAIGVEPTAIGPSHITLLRRKIVAELMNGGLHGEFNPQDKATGLVFL</sequence>
<dbReference type="EMBL" id="MDYO01000001">
    <property type="protein sequence ID" value="OQE03609.1"/>
    <property type="molecule type" value="Genomic_DNA"/>
</dbReference>
<feature type="domain" description="Ubiquitin-like protease family profile" evidence="6">
    <location>
        <begin position="258"/>
        <end position="428"/>
    </location>
</feature>
<evidence type="ECO:0000256" key="2">
    <source>
        <dbReference type="ARBA" id="ARBA00022670"/>
    </source>
</evidence>
<dbReference type="SUPFAM" id="SSF54001">
    <property type="entry name" value="Cysteine proteinases"/>
    <property type="match status" value="1"/>
</dbReference>
<dbReference type="STRING" id="60172.A0A1V6RQ81"/>
<dbReference type="Proteomes" id="UP000191612">
    <property type="component" value="Unassembled WGS sequence"/>
</dbReference>
<dbReference type="GO" id="GO:0006508">
    <property type="term" value="P:proteolysis"/>
    <property type="evidence" value="ECO:0007669"/>
    <property type="project" value="UniProtKB-KW"/>
</dbReference>
<dbReference type="PANTHER" id="PTHR12606">
    <property type="entry name" value="SENTRIN/SUMO-SPECIFIC PROTEASE"/>
    <property type="match status" value="1"/>
</dbReference>
<evidence type="ECO:0000256" key="4">
    <source>
        <dbReference type="ARBA" id="ARBA00022807"/>
    </source>
</evidence>
<dbReference type="Gene3D" id="3.40.395.10">
    <property type="entry name" value="Adenoviral Proteinase, Chain A"/>
    <property type="match status" value="1"/>
</dbReference>
<evidence type="ECO:0000313" key="8">
    <source>
        <dbReference type="Proteomes" id="UP000191612"/>
    </source>
</evidence>
<accession>A0A1V6RQ81</accession>
<dbReference type="InterPro" id="IPR038765">
    <property type="entry name" value="Papain-like_cys_pep_sf"/>
</dbReference>
<gene>
    <name evidence="7" type="ORF">PENSOL_c001G02395</name>
</gene>
<keyword evidence="2" id="KW-0645">Protease</keyword>
<dbReference type="PANTHER" id="PTHR12606:SF141">
    <property type="entry name" value="GH15225P-RELATED"/>
    <property type="match status" value="1"/>
</dbReference>
<dbReference type="AlphaFoldDB" id="A0A1V6RQ81"/>
<feature type="region of interest" description="Disordered" evidence="5">
    <location>
        <begin position="124"/>
        <end position="150"/>
    </location>
</feature>
<dbReference type="GO" id="GO:0005634">
    <property type="term" value="C:nucleus"/>
    <property type="evidence" value="ECO:0007669"/>
    <property type="project" value="TreeGrafter"/>
</dbReference>
<feature type="compositionally biased region" description="Pro residues" evidence="5">
    <location>
        <begin position="25"/>
        <end position="37"/>
    </location>
</feature>
<keyword evidence="8" id="KW-1185">Reference proteome</keyword>
<evidence type="ECO:0000256" key="5">
    <source>
        <dbReference type="SAM" id="MobiDB-lite"/>
    </source>
</evidence>
<comment type="similarity">
    <text evidence="1">Belongs to the peptidase C48 family.</text>
</comment>
<evidence type="ECO:0000259" key="6">
    <source>
        <dbReference type="PROSITE" id="PS50600"/>
    </source>
</evidence>
<evidence type="ECO:0000256" key="3">
    <source>
        <dbReference type="ARBA" id="ARBA00022801"/>
    </source>
</evidence>
<reference evidence="8" key="1">
    <citation type="journal article" date="2017" name="Nat. Microbiol.">
        <title>Global analysis of biosynthetic gene clusters reveals vast potential of secondary metabolite production in Penicillium species.</title>
        <authorList>
            <person name="Nielsen J.C."/>
            <person name="Grijseels S."/>
            <person name="Prigent S."/>
            <person name="Ji B."/>
            <person name="Dainat J."/>
            <person name="Nielsen K.F."/>
            <person name="Frisvad J.C."/>
            <person name="Workman M."/>
            <person name="Nielsen J."/>
        </authorList>
    </citation>
    <scope>NUCLEOTIDE SEQUENCE [LARGE SCALE GENOMIC DNA]</scope>
    <source>
        <strain evidence="8">IBT 29525</strain>
    </source>
</reference>
<dbReference type="Pfam" id="PF02902">
    <property type="entry name" value="Peptidase_C48"/>
    <property type="match status" value="1"/>
</dbReference>
<feature type="region of interest" description="Disordered" evidence="5">
    <location>
        <begin position="1"/>
        <end position="43"/>
    </location>
</feature>
<dbReference type="InterPro" id="IPR003653">
    <property type="entry name" value="Peptidase_C48_C"/>
</dbReference>
<keyword evidence="3" id="KW-0378">Hydrolase</keyword>
<comment type="caution">
    <text evidence="7">The sequence shown here is derived from an EMBL/GenBank/DDBJ whole genome shotgun (WGS) entry which is preliminary data.</text>
</comment>
<name>A0A1V6RQ81_9EURO</name>
<dbReference type="PROSITE" id="PS50600">
    <property type="entry name" value="ULP_PROTEASE"/>
    <property type="match status" value="1"/>
</dbReference>